<dbReference type="eggNOG" id="COG4932">
    <property type="taxonomic scope" value="Bacteria"/>
</dbReference>
<sequence length="516" mass="55336">MNFANFKLFNISGTKYLDQTGDKISSDDTGLAGINIFIDKNENGSYDEGELKTTTATDGTWSFNNLGQDALSKKVYEILPDGYTQTVGNDGYTLPTVGGKNQTGLNFANFKLFNISGTKYLDQTGDKISSDDTGLAGIDIFIDKNENGSYDEGELKTTTATDGTWSFNNLGQDALGRKVYEILPDGYTQTVGNDGYTLPTVGGTDQTGLNFANFKLFNISGTKYRDKKGDGITTDDTGLGGVEIFIDKNNNGSYDDGDDVKTTTATNGTWSFSNLGQDALGKKVYEILPSGYTQTVGNDGYLLQGKDQTGLNFANFKPYGLGKTPGFWKQSQHFQYWPKYIEGENQGKFVYNTTDKFSTTFGVGTTDGGLFKYPTDNSGVKWFTDSLIGALSAEGSTGAGAVKTYGNISALGRSATAALLNATSDELNNYVKGSNINYIIDEDLLSPNDRTFLSTKVDGIFDIDGSRIGPADGIISSQEVINAVKDVFTIGGGLYGALDVNTLATAFDKMNNMGGG</sequence>
<dbReference type="EMBL" id="CM002803">
    <property type="protein sequence ID" value="KEI66880.1"/>
    <property type="molecule type" value="Genomic_DNA"/>
</dbReference>
<dbReference type="PATRIC" id="fig|388467.6.peg.1843"/>
<evidence type="ECO:0000313" key="2">
    <source>
        <dbReference type="Proteomes" id="UP000027395"/>
    </source>
</evidence>
<reference evidence="1 2" key="1">
    <citation type="journal article" date="2014" name="Appl. Environ. Microbiol.">
        <title>Elucidation of insertion elements encoded on plasmids and in vitro construction of shuttle vectors from the toxic cyanobacterium Planktothrix.</title>
        <authorList>
            <person name="Christiansen G."/>
            <person name="Goesmann A."/>
            <person name="Kurmayer R."/>
        </authorList>
    </citation>
    <scope>NUCLEOTIDE SEQUENCE [LARGE SCALE GENOMIC DNA]</scope>
    <source>
        <strain evidence="1 2">NIVA-CYA 126/8</strain>
    </source>
</reference>
<dbReference type="RefSeq" id="WP_042153874.1">
    <property type="nucleotide sequence ID" value="NZ_CM002803.1"/>
</dbReference>
<dbReference type="AlphaFoldDB" id="A0A073CS89"/>
<evidence type="ECO:0000313" key="1">
    <source>
        <dbReference type="EMBL" id="KEI66880.1"/>
    </source>
</evidence>
<dbReference type="STRING" id="388467.A19Y_1899"/>
<dbReference type="InterPro" id="IPR013783">
    <property type="entry name" value="Ig-like_fold"/>
</dbReference>
<protein>
    <submittedName>
        <fullName evidence="1">Uncharacterized protein</fullName>
    </submittedName>
</protein>
<name>A0A073CS89_PLAA1</name>
<dbReference type="Proteomes" id="UP000027395">
    <property type="component" value="Chromosome"/>
</dbReference>
<proteinExistence type="predicted"/>
<dbReference type="HOGENOM" id="CLU_527694_0_0_3"/>
<keyword evidence="2" id="KW-1185">Reference proteome</keyword>
<accession>A0A073CS89</accession>
<dbReference type="Gene3D" id="2.60.40.10">
    <property type="entry name" value="Immunoglobulins"/>
    <property type="match status" value="2"/>
</dbReference>
<gene>
    <name evidence="1" type="ORF">A19Y_1899</name>
</gene>
<organism evidence="1 2">
    <name type="scientific">Planktothrix agardhii (strain NIVA-CYA 126/8)</name>
    <dbReference type="NCBI Taxonomy" id="388467"/>
    <lineage>
        <taxon>Bacteria</taxon>
        <taxon>Bacillati</taxon>
        <taxon>Cyanobacteriota</taxon>
        <taxon>Cyanophyceae</taxon>
        <taxon>Oscillatoriophycideae</taxon>
        <taxon>Oscillatoriales</taxon>
        <taxon>Microcoleaceae</taxon>
        <taxon>Planktothrix</taxon>
    </lineage>
</organism>